<sequence>MRLLILISILSLSMSYNFAQTTKIEILKPGMQKIISAKAIIENLGEGMVWAEGPVWNNRGNYLLFSDPRLNTIYRWDKEGGLRPFIKPSGYEGAEWYSDEPGTNGLLINKEGDLIACDHGNRRITKINLSTKEKTALVSKWEGKRFNSPNDLCEHPLGYYFFTDPPYGLPGRLNDTSNREIAQNGVYRVNKTDNSVEQVINNLARPNGIAVNADGSKLYVALSDDAKPYLMVYDLENANIKGEGRIFIDFEKAFPAEKIRADGIKVDRNGNVFAAAGDGVVVIGTDGIAIGRIRSGIRTANCAFGADGFLYMTASDRLLRVKLK</sequence>
<dbReference type="SUPFAM" id="SSF63829">
    <property type="entry name" value="Calcium-dependent phosphotriesterase"/>
    <property type="match status" value="1"/>
</dbReference>
<feature type="chain" id="PRO_5046863292" evidence="2">
    <location>
        <begin position="20"/>
        <end position="324"/>
    </location>
</feature>
<protein>
    <submittedName>
        <fullName evidence="4">SMP-30/gluconolactonase/LRE family protein</fullName>
    </submittedName>
</protein>
<dbReference type="EMBL" id="JACAGK010000026">
    <property type="protein sequence ID" value="MDM1048677.1"/>
    <property type="molecule type" value="Genomic_DNA"/>
</dbReference>
<dbReference type="InterPro" id="IPR005511">
    <property type="entry name" value="SMP-30"/>
</dbReference>
<evidence type="ECO:0000313" key="5">
    <source>
        <dbReference type="Proteomes" id="UP001170954"/>
    </source>
</evidence>
<dbReference type="PRINTS" id="PR01790">
    <property type="entry name" value="SMP30FAMILY"/>
</dbReference>
<dbReference type="InterPro" id="IPR011042">
    <property type="entry name" value="6-blade_b-propeller_TolB-like"/>
</dbReference>
<keyword evidence="2" id="KW-0732">Signal</keyword>
<evidence type="ECO:0000256" key="2">
    <source>
        <dbReference type="SAM" id="SignalP"/>
    </source>
</evidence>
<organism evidence="4 5">
    <name type="scientific">Sphingobacterium hotanense</name>
    <dbReference type="NCBI Taxonomy" id="649196"/>
    <lineage>
        <taxon>Bacteria</taxon>
        <taxon>Pseudomonadati</taxon>
        <taxon>Bacteroidota</taxon>
        <taxon>Sphingobacteriia</taxon>
        <taxon>Sphingobacteriales</taxon>
        <taxon>Sphingobacteriaceae</taxon>
        <taxon>Sphingobacterium</taxon>
    </lineage>
</organism>
<feature type="domain" description="SMP-30/Gluconolactonase/LRE-like region" evidence="3">
    <location>
        <begin position="50"/>
        <end position="315"/>
    </location>
</feature>
<proteinExistence type="predicted"/>
<keyword evidence="5" id="KW-1185">Reference proteome</keyword>
<dbReference type="PANTHER" id="PTHR47572">
    <property type="entry name" value="LIPOPROTEIN-RELATED"/>
    <property type="match status" value="1"/>
</dbReference>
<dbReference type="Proteomes" id="UP001170954">
    <property type="component" value="Unassembled WGS sequence"/>
</dbReference>
<evidence type="ECO:0000259" key="3">
    <source>
        <dbReference type="Pfam" id="PF08450"/>
    </source>
</evidence>
<reference evidence="4" key="1">
    <citation type="submission" date="2020-06" db="EMBL/GenBank/DDBJ databases">
        <authorList>
            <person name="Dong N."/>
        </authorList>
    </citation>
    <scope>NUCLEOTIDE SEQUENCE</scope>
    <source>
        <strain evidence="4">R1692</strain>
    </source>
</reference>
<accession>A0ABT7NN76</accession>
<feature type="signal peptide" evidence="2">
    <location>
        <begin position="1"/>
        <end position="19"/>
    </location>
</feature>
<dbReference type="RefSeq" id="WP_286651391.1">
    <property type="nucleotide sequence ID" value="NZ_JACAGK010000026.1"/>
</dbReference>
<evidence type="ECO:0000313" key="4">
    <source>
        <dbReference type="EMBL" id="MDM1048677.1"/>
    </source>
</evidence>
<comment type="caution">
    <text evidence="4">The sequence shown here is derived from an EMBL/GenBank/DDBJ whole genome shotgun (WGS) entry which is preliminary data.</text>
</comment>
<dbReference type="PANTHER" id="PTHR47572:SF4">
    <property type="entry name" value="LACTONASE DRP35"/>
    <property type="match status" value="1"/>
</dbReference>
<reference evidence="4" key="2">
    <citation type="journal article" date="2022" name="Sci. Total Environ.">
        <title>Prevalence, transmission, and molecular epidemiology of tet(X)-positive bacteria among humans, animals, and environmental niches in China: An epidemiological, and genomic-based study.</title>
        <authorList>
            <person name="Dong N."/>
            <person name="Zeng Y."/>
            <person name="Cai C."/>
            <person name="Sun C."/>
            <person name="Lu J."/>
            <person name="Liu C."/>
            <person name="Zhou H."/>
            <person name="Sun Q."/>
            <person name="Shu L."/>
            <person name="Wang H."/>
            <person name="Wang Y."/>
            <person name="Wang S."/>
            <person name="Wu C."/>
            <person name="Chan E.W."/>
            <person name="Chen G."/>
            <person name="Shen Z."/>
            <person name="Chen S."/>
            <person name="Zhang R."/>
        </authorList>
    </citation>
    <scope>NUCLEOTIDE SEQUENCE</scope>
    <source>
        <strain evidence="4">R1692</strain>
    </source>
</reference>
<dbReference type="Gene3D" id="2.120.10.30">
    <property type="entry name" value="TolB, C-terminal domain"/>
    <property type="match status" value="1"/>
</dbReference>
<evidence type="ECO:0000256" key="1">
    <source>
        <dbReference type="ARBA" id="ARBA00022801"/>
    </source>
</evidence>
<dbReference type="InterPro" id="IPR051262">
    <property type="entry name" value="SMP-30/CGR1_Lactonase"/>
</dbReference>
<gene>
    <name evidence="4" type="ORF">HX018_10540</name>
</gene>
<keyword evidence="1" id="KW-0378">Hydrolase</keyword>
<dbReference type="Pfam" id="PF08450">
    <property type="entry name" value="SGL"/>
    <property type="match status" value="1"/>
</dbReference>
<dbReference type="InterPro" id="IPR013658">
    <property type="entry name" value="SGL"/>
</dbReference>
<name>A0ABT7NN76_9SPHI</name>